<dbReference type="CDD" id="cd16913">
    <property type="entry name" value="YkuD_like"/>
    <property type="match status" value="1"/>
</dbReference>
<dbReference type="OrthoDB" id="3176960at2"/>
<gene>
    <name evidence="9" type="ORF">SAMN02910451_00523</name>
</gene>
<keyword evidence="7" id="KW-0812">Transmembrane</keyword>
<dbReference type="GO" id="GO:0018104">
    <property type="term" value="P:peptidoglycan-protein cross-linking"/>
    <property type="evidence" value="ECO:0007669"/>
    <property type="project" value="TreeGrafter"/>
</dbReference>
<evidence type="ECO:0000259" key="8">
    <source>
        <dbReference type="PROSITE" id="PS52029"/>
    </source>
</evidence>
<evidence type="ECO:0000256" key="4">
    <source>
        <dbReference type="ARBA" id="ARBA00022984"/>
    </source>
</evidence>
<dbReference type="InterPro" id="IPR038063">
    <property type="entry name" value="Transpep_catalytic_dom"/>
</dbReference>
<dbReference type="PANTHER" id="PTHR30582">
    <property type="entry name" value="L,D-TRANSPEPTIDASE"/>
    <property type="match status" value="1"/>
</dbReference>
<dbReference type="PROSITE" id="PS52029">
    <property type="entry name" value="LD_TPASE"/>
    <property type="match status" value="1"/>
</dbReference>
<evidence type="ECO:0000256" key="5">
    <source>
        <dbReference type="ARBA" id="ARBA00023316"/>
    </source>
</evidence>
<dbReference type="GO" id="GO:0071972">
    <property type="term" value="F:peptidoglycan L,D-transpeptidase activity"/>
    <property type="evidence" value="ECO:0007669"/>
    <property type="project" value="TreeGrafter"/>
</dbReference>
<dbReference type="Pfam" id="PF03734">
    <property type="entry name" value="YkuD"/>
    <property type="match status" value="1"/>
</dbReference>
<comment type="pathway">
    <text evidence="1 6">Cell wall biogenesis; peptidoglycan biosynthesis.</text>
</comment>
<keyword evidence="7" id="KW-1133">Transmembrane helix</keyword>
<keyword evidence="4 6" id="KW-0573">Peptidoglycan synthesis</keyword>
<keyword evidence="10" id="KW-1185">Reference proteome</keyword>
<dbReference type="GO" id="GO:0005576">
    <property type="term" value="C:extracellular region"/>
    <property type="evidence" value="ECO:0007669"/>
    <property type="project" value="TreeGrafter"/>
</dbReference>
<evidence type="ECO:0000256" key="3">
    <source>
        <dbReference type="ARBA" id="ARBA00022960"/>
    </source>
</evidence>
<evidence type="ECO:0000313" key="10">
    <source>
        <dbReference type="Proteomes" id="UP000183047"/>
    </source>
</evidence>
<evidence type="ECO:0000256" key="1">
    <source>
        <dbReference type="ARBA" id="ARBA00004752"/>
    </source>
</evidence>
<dbReference type="SUPFAM" id="SSF141523">
    <property type="entry name" value="L,D-transpeptidase catalytic domain-like"/>
    <property type="match status" value="1"/>
</dbReference>
<dbReference type="GO" id="GO:0008360">
    <property type="term" value="P:regulation of cell shape"/>
    <property type="evidence" value="ECO:0007669"/>
    <property type="project" value="UniProtKB-UniRule"/>
</dbReference>
<dbReference type="Gene3D" id="2.40.440.10">
    <property type="entry name" value="L,D-transpeptidase catalytic domain-like"/>
    <property type="match status" value="1"/>
</dbReference>
<feature type="active site" description="Nucleophile" evidence="6">
    <location>
        <position position="480"/>
    </location>
</feature>
<dbReference type="PANTHER" id="PTHR30582:SF33">
    <property type="entry name" value="EXPORTED PROTEIN"/>
    <property type="match status" value="1"/>
</dbReference>
<dbReference type="Proteomes" id="UP000183047">
    <property type="component" value="Unassembled WGS sequence"/>
</dbReference>
<dbReference type="InterPro" id="IPR050979">
    <property type="entry name" value="LD-transpeptidase"/>
</dbReference>
<evidence type="ECO:0000256" key="7">
    <source>
        <dbReference type="SAM" id="Phobius"/>
    </source>
</evidence>
<reference evidence="10" key="1">
    <citation type="submission" date="2016-10" db="EMBL/GenBank/DDBJ databases">
        <authorList>
            <person name="Varghese N."/>
            <person name="Submissions S."/>
        </authorList>
    </citation>
    <scope>NUCLEOTIDE SEQUENCE [LARGE SCALE GENOMIC DNA]</scope>
    <source>
        <strain evidence="10">XBD2006</strain>
    </source>
</reference>
<evidence type="ECO:0000256" key="2">
    <source>
        <dbReference type="ARBA" id="ARBA00022679"/>
    </source>
</evidence>
<sequence length="513" mass="57910">MNVRTKLIGRIVLLIISGLVVLYLIIGYYYSKGFPCAAKVNGIKCTGKSVAEVNSELCETIKYQGINVIDRNGSSLFISAEDLGFTVDYTEDLNKFISEQNALSWGVYVFKGLTGSVQPRISVDEDKLENIIAGWDIFVPDETRDVSIVNTENGYELKNTLLCTPIKENIAQTVGSAATRLQSELDLSSELYDDCYEPVTLTEEQQTIVDFYGKLQRILNCGITYQFGNQTIPLKGEVVNGFLLTYDQLSGDTYDYENPGLGRFISGSNEVGISGDSVRDLEGFAVTSDNEPLISEARLYDFFYQKQKLCDTATMLKRYQNGEDVEIICSKDRKGSTFIFDHNAEYKHLKEAFLSGSYEQEETRNLTNPKKVDFFNAKKTLGGTYIELDIANQHLYYYRNGEVYIDTLIVSGTMYGGHGTPAGLFHVYDKQRNKVLVGEDYECPVEYWMRLTDTGVGIHDAWWQESFGGDMYLESGSHGCINCPPYIARLLYENVKEQTPVIVYYRSNVTYPY</sequence>
<keyword evidence="3 6" id="KW-0133">Cell shape</keyword>
<feature type="transmembrane region" description="Helical" evidence="7">
    <location>
        <begin position="7"/>
        <end position="30"/>
    </location>
</feature>
<dbReference type="GO" id="GO:0071555">
    <property type="term" value="P:cell wall organization"/>
    <property type="evidence" value="ECO:0007669"/>
    <property type="project" value="UniProtKB-UniRule"/>
</dbReference>
<dbReference type="UniPathway" id="UPA00219"/>
<evidence type="ECO:0000313" key="9">
    <source>
        <dbReference type="EMBL" id="SCX85008.1"/>
    </source>
</evidence>
<feature type="domain" description="L,D-TPase catalytic" evidence="8">
    <location>
        <begin position="384"/>
        <end position="504"/>
    </location>
</feature>
<organism evidence="9 10">
    <name type="scientific">Butyrivibrio hungatei</name>
    <dbReference type="NCBI Taxonomy" id="185008"/>
    <lineage>
        <taxon>Bacteria</taxon>
        <taxon>Bacillati</taxon>
        <taxon>Bacillota</taxon>
        <taxon>Clostridia</taxon>
        <taxon>Lachnospirales</taxon>
        <taxon>Lachnospiraceae</taxon>
        <taxon>Butyrivibrio</taxon>
    </lineage>
</organism>
<dbReference type="EMBL" id="FMUR01000004">
    <property type="protein sequence ID" value="SCX85008.1"/>
    <property type="molecule type" value="Genomic_DNA"/>
</dbReference>
<accession>A0A1G5B4B9</accession>
<dbReference type="RefSeq" id="WP_074461308.1">
    <property type="nucleotide sequence ID" value="NZ_FMUR01000004.1"/>
</dbReference>
<dbReference type="AlphaFoldDB" id="A0A1G5B4B9"/>
<dbReference type="InterPro" id="IPR005490">
    <property type="entry name" value="LD_TPept_cat_dom"/>
</dbReference>
<proteinExistence type="predicted"/>
<feature type="active site" description="Proton donor/acceptor" evidence="6">
    <location>
        <position position="459"/>
    </location>
</feature>
<keyword evidence="5 6" id="KW-0961">Cell wall biogenesis/degradation</keyword>
<dbReference type="GO" id="GO:0016740">
    <property type="term" value="F:transferase activity"/>
    <property type="evidence" value="ECO:0007669"/>
    <property type="project" value="UniProtKB-KW"/>
</dbReference>
<protein>
    <submittedName>
        <fullName evidence="9">L,D-transpeptidase catalytic domain</fullName>
    </submittedName>
</protein>
<name>A0A1G5B4B9_9FIRM</name>
<keyword evidence="2" id="KW-0808">Transferase</keyword>
<keyword evidence="7" id="KW-0472">Membrane</keyword>
<evidence type="ECO:0000256" key="6">
    <source>
        <dbReference type="PROSITE-ProRule" id="PRU01373"/>
    </source>
</evidence>